<dbReference type="Gene3D" id="3.10.450.10">
    <property type="match status" value="1"/>
</dbReference>
<feature type="signal peptide" evidence="1">
    <location>
        <begin position="1"/>
        <end position="28"/>
    </location>
</feature>
<evidence type="ECO:0000313" key="2">
    <source>
        <dbReference type="EMBL" id="CAD8334028.1"/>
    </source>
</evidence>
<evidence type="ECO:0008006" key="3">
    <source>
        <dbReference type="Google" id="ProtNLM"/>
    </source>
</evidence>
<evidence type="ECO:0000256" key="1">
    <source>
        <dbReference type="SAM" id="SignalP"/>
    </source>
</evidence>
<proteinExistence type="predicted"/>
<dbReference type="EMBL" id="HBEF01009736">
    <property type="protein sequence ID" value="CAD8334028.1"/>
    <property type="molecule type" value="Transcribed_RNA"/>
</dbReference>
<organism evidence="2">
    <name type="scientific">Craspedostauros australis</name>
    <dbReference type="NCBI Taxonomy" id="1486917"/>
    <lineage>
        <taxon>Eukaryota</taxon>
        <taxon>Sar</taxon>
        <taxon>Stramenopiles</taxon>
        <taxon>Ochrophyta</taxon>
        <taxon>Bacillariophyta</taxon>
        <taxon>Bacillariophyceae</taxon>
        <taxon>Bacillariophycidae</taxon>
        <taxon>Naviculales</taxon>
        <taxon>Naviculaceae</taxon>
        <taxon>Craspedostauros</taxon>
    </lineage>
</organism>
<name>A0A7R9WSG6_9STRA</name>
<sequence>MTLKTAFVTAIAMAILCLTASPIAGVAAARQESDRVGAYEVITDLKDSGVVKCAEVAVTTLFKTAIEALTDDTGALKDHMDSDLIPNYSFFETARDMGGGLDWESFDVRVVEGSDQVVAGIMYRITIALLDPADCNTCKGGFRVVMYDHFGDISISTWGQEVSCEVLDEMILELDADGGN</sequence>
<gene>
    <name evidence="2" type="ORF">CAUS1442_LOCUS6133</name>
</gene>
<reference evidence="2" key="1">
    <citation type="submission" date="2021-01" db="EMBL/GenBank/DDBJ databases">
        <authorList>
            <person name="Corre E."/>
            <person name="Pelletier E."/>
            <person name="Niang G."/>
            <person name="Scheremetjew M."/>
            <person name="Finn R."/>
            <person name="Kale V."/>
            <person name="Holt S."/>
            <person name="Cochrane G."/>
            <person name="Meng A."/>
            <person name="Brown T."/>
            <person name="Cohen L."/>
        </authorList>
    </citation>
    <scope>NUCLEOTIDE SEQUENCE</scope>
    <source>
        <strain evidence="2">CCMP3328</strain>
    </source>
</reference>
<dbReference type="AlphaFoldDB" id="A0A7R9WSG6"/>
<keyword evidence="1" id="KW-0732">Signal</keyword>
<accession>A0A7R9WSG6</accession>
<feature type="chain" id="PRO_5031380655" description="Cystatin domain-containing protein" evidence="1">
    <location>
        <begin position="29"/>
        <end position="180"/>
    </location>
</feature>
<protein>
    <recommendedName>
        <fullName evidence="3">Cystatin domain-containing protein</fullName>
    </recommendedName>
</protein>